<evidence type="ECO:0000259" key="2">
    <source>
        <dbReference type="Pfam" id="PF00433"/>
    </source>
</evidence>
<evidence type="ECO:0000313" key="4">
    <source>
        <dbReference type="Proteomes" id="UP001558713"/>
    </source>
</evidence>
<dbReference type="InterPro" id="IPR017892">
    <property type="entry name" value="Pkinase_C"/>
</dbReference>
<reference evidence="3 4" key="1">
    <citation type="submission" date="2024-04" db="EMBL/GenBank/DDBJ databases">
        <title>Genome assembly C_amara_ONT_v2.</title>
        <authorList>
            <person name="Yant L."/>
            <person name="Moore C."/>
            <person name="Slenker M."/>
        </authorList>
    </citation>
    <scope>NUCLEOTIDE SEQUENCE [LARGE SCALE GENOMIC DNA]</scope>
    <source>
        <tissue evidence="3">Leaf</tissue>
    </source>
</reference>
<dbReference type="Pfam" id="PF00433">
    <property type="entry name" value="Pkinase_C"/>
    <property type="match status" value="1"/>
</dbReference>
<dbReference type="Proteomes" id="UP001558713">
    <property type="component" value="Unassembled WGS sequence"/>
</dbReference>
<feature type="compositionally biased region" description="Low complexity" evidence="1">
    <location>
        <begin position="120"/>
        <end position="136"/>
    </location>
</feature>
<feature type="region of interest" description="Disordered" evidence="1">
    <location>
        <begin position="117"/>
        <end position="148"/>
    </location>
</feature>
<accession>A0ABD1BQ73</accession>
<sequence length="172" mass="19451">MITRLGSVPGIDINRFCKSSLQGFGSKLFKFLFIKFKTKMINNDDLDTQNFEKFDESESQTQTSSKSGPWRKMLSSKDINFVGYTYKNFEIVNDYQVPGMAELKKKKKSTARPMVKSLFDSGSSETSDSSETTSRPPCERPPPTPLIVQGSFLKLLPPELEVRPKQEESEAC</sequence>
<evidence type="ECO:0000313" key="3">
    <source>
        <dbReference type="EMBL" id="KAL1219362.1"/>
    </source>
</evidence>
<feature type="domain" description="Protein kinase C-terminal" evidence="2">
    <location>
        <begin position="43"/>
        <end position="86"/>
    </location>
</feature>
<name>A0ABD1BQ73_CARAN</name>
<keyword evidence="4" id="KW-1185">Reference proteome</keyword>
<comment type="caution">
    <text evidence="3">The sequence shown here is derived from an EMBL/GenBank/DDBJ whole genome shotgun (WGS) entry which is preliminary data.</text>
</comment>
<proteinExistence type="predicted"/>
<organism evidence="3 4">
    <name type="scientific">Cardamine amara subsp. amara</name>
    <dbReference type="NCBI Taxonomy" id="228776"/>
    <lineage>
        <taxon>Eukaryota</taxon>
        <taxon>Viridiplantae</taxon>
        <taxon>Streptophyta</taxon>
        <taxon>Embryophyta</taxon>
        <taxon>Tracheophyta</taxon>
        <taxon>Spermatophyta</taxon>
        <taxon>Magnoliopsida</taxon>
        <taxon>eudicotyledons</taxon>
        <taxon>Gunneridae</taxon>
        <taxon>Pentapetalae</taxon>
        <taxon>rosids</taxon>
        <taxon>malvids</taxon>
        <taxon>Brassicales</taxon>
        <taxon>Brassicaceae</taxon>
        <taxon>Cardamineae</taxon>
        <taxon>Cardamine</taxon>
    </lineage>
</organism>
<dbReference type="AlphaFoldDB" id="A0ABD1BQ73"/>
<gene>
    <name evidence="3" type="ORF">V5N11_007891</name>
</gene>
<evidence type="ECO:0000256" key="1">
    <source>
        <dbReference type="SAM" id="MobiDB-lite"/>
    </source>
</evidence>
<dbReference type="EMBL" id="JBANAX010000183">
    <property type="protein sequence ID" value="KAL1219362.1"/>
    <property type="molecule type" value="Genomic_DNA"/>
</dbReference>
<protein>
    <recommendedName>
        <fullName evidence="2">Protein kinase C-terminal domain-containing protein</fullName>
    </recommendedName>
</protein>